<evidence type="ECO:0000256" key="2">
    <source>
        <dbReference type="SAM" id="SignalP"/>
    </source>
</evidence>
<dbReference type="EMBL" id="JARKIB010000435">
    <property type="protein sequence ID" value="KAJ7708417.1"/>
    <property type="molecule type" value="Genomic_DNA"/>
</dbReference>
<evidence type="ECO:0000256" key="1">
    <source>
        <dbReference type="SAM" id="Phobius"/>
    </source>
</evidence>
<organism evidence="4 5">
    <name type="scientific">Mycena metata</name>
    <dbReference type="NCBI Taxonomy" id="1033252"/>
    <lineage>
        <taxon>Eukaryota</taxon>
        <taxon>Fungi</taxon>
        <taxon>Dikarya</taxon>
        <taxon>Basidiomycota</taxon>
        <taxon>Agaricomycotina</taxon>
        <taxon>Agaricomycetes</taxon>
        <taxon>Agaricomycetidae</taxon>
        <taxon>Agaricales</taxon>
        <taxon>Marasmiineae</taxon>
        <taxon>Mycenaceae</taxon>
        <taxon>Mycena</taxon>
    </lineage>
</organism>
<keyword evidence="2" id="KW-0732">Signal</keyword>
<feature type="signal peptide" evidence="2">
    <location>
        <begin position="1"/>
        <end position="22"/>
    </location>
</feature>
<keyword evidence="1" id="KW-1133">Transmembrane helix</keyword>
<keyword evidence="5" id="KW-1185">Reference proteome</keyword>
<evidence type="ECO:0000259" key="3">
    <source>
        <dbReference type="Pfam" id="PF20151"/>
    </source>
</evidence>
<keyword evidence="1" id="KW-0812">Transmembrane</keyword>
<dbReference type="InterPro" id="IPR045340">
    <property type="entry name" value="DUF6533"/>
</dbReference>
<feature type="domain" description="DUF6533" evidence="3">
    <location>
        <begin position="75"/>
        <end position="107"/>
    </location>
</feature>
<feature type="transmembrane region" description="Helical" evidence="1">
    <location>
        <begin position="184"/>
        <end position="205"/>
    </location>
</feature>
<reference evidence="4" key="1">
    <citation type="submission" date="2023-03" db="EMBL/GenBank/DDBJ databases">
        <title>Massive genome expansion in bonnet fungi (Mycena s.s.) driven by repeated elements and novel gene families across ecological guilds.</title>
        <authorList>
            <consortium name="Lawrence Berkeley National Laboratory"/>
            <person name="Harder C.B."/>
            <person name="Miyauchi S."/>
            <person name="Viragh M."/>
            <person name="Kuo A."/>
            <person name="Thoen E."/>
            <person name="Andreopoulos B."/>
            <person name="Lu D."/>
            <person name="Skrede I."/>
            <person name="Drula E."/>
            <person name="Henrissat B."/>
            <person name="Morin E."/>
            <person name="Kohler A."/>
            <person name="Barry K."/>
            <person name="LaButti K."/>
            <person name="Morin E."/>
            <person name="Salamov A."/>
            <person name="Lipzen A."/>
            <person name="Mereny Z."/>
            <person name="Hegedus B."/>
            <person name="Baldrian P."/>
            <person name="Stursova M."/>
            <person name="Weitz H."/>
            <person name="Taylor A."/>
            <person name="Grigoriev I.V."/>
            <person name="Nagy L.G."/>
            <person name="Martin F."/>
            <person name="Kauserud H."/>
        </authorList>
    </citation>
    <scope>NUCLEOTIDE SEQUENCE</scope>
    <source>
        <strain evidence="4">CBHHK182m</strain>
    </source>
</reference>
<feature type="chain" id="PRO_5041898905" description="DUF6533 domain-containing protein" evidence="2">
    <location>
        <begin position="23"/>
        <end position="339"/>
    </location>
</feature>
<feature type="transmembrane region" description="Helical" evidence="1">
    <location>
        <begin position="60"/>
        <end position="82"/>
    </location>
</feature>
<evidence type="ECO:0000313" key="4">
    <source>
        <dbReference type="EMBL" id="KAJ7708417.1"/>
    </source>
</evidence>
<sequence length="339" mass="38050">MPTAYVMSFVAIVLSFVVHVDVTVFATAPIPFPCAAYQPSTEHGVTHSHPRFMATRRGRITGICVRLYRSVVLAGLAVLLVYDHTLTLATEVKFIWAAKLRPSIYWFLALNHEVGVFVSFGLNSQRSLLRGVTQIDIFSFFFKLPDSSCVKMQIMWKALIVSQELLVECTLIMRVFAMYNRNRWILICLLAVFAPWPALTLWDVIEEGQPQIFSGPGISGIACNILVFLLTVRRAYVQRETYPRYAGTLLWRMTKDGAWYFGIIIIANAANLVTFYVGAIFLTGFLSWFITSLSITLLARLMLNLHEAAAVGMTGEEPNTIELETLRFATVQMTVDVGA</sequence>
<feature type="transmembrane region" description="Helical" evidence="1">
    <location>
        <begin position="285"/>
        <end position="303"/>
    </location>
</feature>
<dbReference type="AlphaFoldDB" id="A0AAD7GZM2"/>
<dbReference type="Proteomes" id="UP001215598">
    <property type="component" value="Unassembled WGS sequence"/>
</dbReference>
<accession>A0AAD7GZM2</accession>
<feature type="transmembrane region" description="Helical" evidence="1">
    <location>
        <begin position="257"/>
        <end position="279"/>
    </location>
</feature>
<proteinExistence type="predicted"/>
<gene>
    <name evidence="4" type="ORF">B0H16DRAFT_1901250</name>
</gene>
<feature type="transmembrane region" description="Helical" evidence="1">
    <location>
        <begin position="217"/>
        <end position="236"/>
    </location>
</feature>
<feature type="transmembrane region" description="Helical" evidence="1">
    <location>
        <begin position="103"/>
        <end position="122"/>
    </location>
</feature>
<protein>
    <recommendedName>
        <fullName evidence="3">DUF6533 domain-containing protein</fullName>
    </recommendedName>
</protein>
<dbReference type="Pfam" id="PF20151">
    <property type="entry name" value="DUF6533"/>
    <property type="match status" value="1"/>
</dbReference>
<evidence type="ECO:0000313" key="5">
    <source>
        <dbReference type="Proteomes" id="UP001215598"/>
    </source>
</evidence>
<comment type="caution">
    <text evidence="4">The sequence shown here is derived from an EMBL/GenBank/DDBJ whole genome shotgun (WGS) entry which is preliminary data.</text>
</comment>
<name>A0AAD7GZM2_9AGAR</name>
<keyword evidence="1" id="KW-0472">Membrane</keyword>